<feature type="transmembrane region" description="Helical" evidence="1">
    <location>
        <begin position="77"/>
        <end position="97"/>
    </location>
</feature>
<dbReference type="InterPro" id="IPR009325">
    <property type="entry name" value="DUF983"/>
</dbReference>
<name>A0A2U0SEU3_9SPHN</name>
<evidence type="ECO:0008006" key="4">
    <source>
        <dbReference type="Google" id="ProtNLM"/>
    </source>
</evidence>
<protein>
    <recommendedName>
        <fullName evidence="4">DUF983 domain-containing protein</fullName>
    </recommendedName>
</protein>
<evidence type="ECO:0000313" key="3">
    <source>
        <dbReference type="Proteomes" id="UP000245890"/>
    </source>
</evidence>
<evidence type="ECO:0000313" key="2">
    <source>
        <dbReference type="EMBL" id="PVX29883.1"/>
    </source>
</evidence>
<dbReference type="OrthoDB" id="9799456at2"/>
<keyword evidence="1" id="KW-1133">Transmembrane helix</keyword>
<feature type="transmembrane region" description="Helical" evidence="1">
    <location>
        <begin position="103"/>
        <end position="122"/>
    </location>
</feature>
<sequence>MYGVVGARRCTPAEVADPLPDPAGGGSPLPPPIASGLYGCCPRCGAKTLFRRFATFADHCPACGLDFSAFNVGDGPVVFLTLGIGAFVTILALWVEFTFSPPFYVHILLWIPITLVLTVLALRVSKGLLLALEYRNKAQEGRLRKD</sequence>
<comment type="caution">
    <text evidence="2">The sequence shown here is derived from an EMBL/GenBank/DDBJ whole genome shotgun (WGS) entry which is preliminary data.</text>
</comment>
<reference evidence="2 3" key="1">
    <citation type="submission" date="2018-05" db="EMBL/GenBank/DDBJ databases">
        <title>Description of Sphingomonas pokkalii sp nov, isolated from the rhizosphere of saline tolerant pokkali rice and its draft genome analysis.</title>
        <authorList>
            <person name="Menon R."/>
            <person name="Kumari S."/>
            <person name="Rameshkumar N."/>
        </authorList>
    </citation>
    <scope>NUCLEOTIDE SEQUENCE [LARGE SCALE GENOMIC DNA]</scope>
    <source>
        <strain evidence="2 3">L3B27</strain>
    </source>
</reference>
<dbReference type="Proteomes" id="UP000245890">
    <property type="component" value="Unassembled WGS sequence"/>
</dbReference>
<dbReference type="Pfam" id="PF06170">
    <property type="entry name" value="DUF983"/>
    <property type="match status" value="1"/>
</dbReference>
<gene>
    <name evidence="2" type="ORF">DD559_11520</name>
</gene>
<keyword evidence="3" id="KW-1185">Reference proteome</keyword>
<keyword evidence="1" id="KW-0812">Transmembrane</keyword>
<organism evidence="2 3">
    <name type="scientific">Sphingomonas pokkalii</name>
    <dbReference type="NCBI Taxonomy" id="2175090"/>
    <lineage>
        <taxon>Bacteria</taxon>
        <taxon>Pseudomonadati</taxon>
        <taxon>Pseudomonadota</taxon>
        <taxon>Alphaproteobacteria</taxon>
        <taxon>Sphingomonadales</taxon>
        <taxon>Sphingomonadaceae</taxon>
        <taxon>Sphingomonas</taxon>
    </lineage>
</organism>
<dbReference type="EMBL" id="QENQ01000001">
    <property type="protein sequence ID" value="PVX29883.1"/>
    <property type="molecule type" value="Genomic_DNA"/>
</dbReference>
<accession>A0A2U0SEU3</accession>
<keyword evidence="1" id="KW-0472">Membrane</keyword>
<dbReference type="AlphaFoldDB" id="A0A2U0SEU3"/>
<proteinExistence type="predicted"/>
<evidence type="ECO:0000256" key="1">
    <source>
        <dbReference type="SAM" id="Phobius"/>
    </source>
</evidence>